<dbReference type="InterPro" id="IPR036615">
    <property type="entry name" value="Mur_ligase_C_dom_sf"/>
</dbReference>
<dbReference type="PANTHER" id="PTHR43445">
    <property type="entry name" value="UDP-N-ACETYLMURAMATE--L-ALANINE LIGASE-RELATED"/>
    <property type="match status" value="1"/>
</dbReference>
<dbReference type="Proteomes" id="UP000796880">
    <property type="component" value="Unassembled WGS sequence"/>
</dbReference>
<evidence type="ECO:0000259" key="11">
    <source>
        <dbReference type="Pfam" id="PF08245"/>
    </source>
</evidence>
<dbReference type="InterPro" id="IPR013221">
    <property type="entry name" value="Mur_ligase_cen"/>
</dbReference>
<dbReference type="EMBL" id="VOIH02000011">
    <property type="protein sequence ID" value="KAF3432937.1"/>
    <property type="molecule type" value="Genomic_DNA"/>
</dbReference>
<dbReference type="OrthoDB" id="2017219at2759"/>
<sequence>MEFPAASPSLSLHLPPNFVGKPKPPFQLQILGNNNASFWCKTLCTQTPLSASNLHSTSFSVSRACTCVDESEQEPVDLNNSKYWIHFVGIGGCGLSALAMLALKQGYEVSGSDIAWSSFMDGLQEAGARIYIGHSVSNIQRAKNSTLPNAVVVSSAIPQDNVEILYGNSVGVPVYKRDCWLEKLTQCFNLIAVSGTHGKSTTASMLAYVLHAMGDDLTAVVGAHVPQFGGKNVMLGGSQTFVLEADEYDGSFLKLSPYISVVTNLEWEHVDIFKDEEALKNTFRRFLNQIRKGGHLILCGDSQGACSLLNHNKQATESDASICTMSIPSVELCDSDSYKITSYGITSSNEWQASSICPNSEGGSDYTLNHWGFPVADISIQIPGVHNVLNSLAVIATVVAFTNDERKLYDTITLLRLHLKNFIGISRRFEMIGSIYGCQMCDDYAHHPTEVRAVLQAARQRFPFKALLVVFQPHTYSRLAALKDEFATALSDADQVVVTAVYDCRETNIWNVSGRELAASIIGPQSDYIPSLEGVVDKLVLQICKEPHRDIVVLTLGAGDITTVGPKLLNELKERS</sequence>
<dbReference type="SUPFAM" id="SSF53244">
    <property type="entry name" value="MurD-like peptide ligases, peptide-binding domain"/>
    <property type="match status" value="1"/>
</dbReference>
<evidence type="ECO:0000313" key="13">
    <source>
        <dbReference type="Proteomes" id="UP000796880"/>
    </source>
</evidence>
<comment type="catalytic activity">
    <reaction evidence="8">
        <text>UDP-N-acetyl-alpha-D-muramate + L-alanine + ATP = UDP-N-acetyl-alpha-D-muramoyl-L-alanine + ADP + phosphate + H(+)</text>
        <dbReference type="Rhea" id="RHEA:23372"/>
        <dbReference type="ChEBI" id="CHEBI:15378"/>
        <dbReference type="ChEBI" id="CHEBI:30616"/>
        <dbReference type="ChEBI" id="CHEBI:43474"/>
        <dbReference type="ChEBI" id="CHEBI:57972"/>
        <dbReference type="ChEBI" id="CHEBI:70757"/>
        <dbReference type="ChEBI" id="CHEBI:83898"/>
        <dbReference type="ChEBI" id="CHEBI:456216"/>
        <dbReference type="EC" id="6.3.2.8"/>
    </reaction>
</comment>
<dbReference type="InterPro" id="IPR036565">
    <property type="entry name" value="Mur-like_cat_sf"/>
</dbReference>
<reference evidence="12" key="1">
    <citation type="submission" date="2020-03" db="EMBL/GenBank/DDBJ databases">
        <title>A high-quality chromosome-level genome assembly of a woody plant with both climbing and erect habits, Rhamnella rubrinervis.</title>
        <authorList>
            <person name="Lu Z."/>
            <person name="Yang Y."/>
            <person name="Zhu X."/>
            <person name="Sun Y."/>
        </authorList>
    </citation>
    <scope>NUCLEOTIDE SEQUENCE</scope>
    <source>
        <strain evidence="12">BYM</strain>
        <tissue evidence="12">Leaf</tissue>
    </source>
</reference>
<dbReference type="Gene3D" id="3.40.1190.10">
    <property type="entry name" value="Mur-like, catalytic domain"/>
    <property type="match status" value="1"/>
</dbReference>
<dbReference type="NCBIfam" id="TIGR01082">
    <property type="entry name" value="murC"/>
    <property type="match status" value="1"/>
</dbReference>
<comment type="pathway">
    <text evidence="2">Cell wall biogenesis; peptidoglycan biosynthesis.</text>
</comment>
<dbReference type="UniPathway" id="UPA00219"/>
<evidence type="ECO:0000256" key="6">
    <source>
        <dbReference type="ARBA" id="ARBA00022741"/>
    </source>
</evidence>
<evidence type="ECO:0000256" key="5">
    <source>
        <dbReference type="ARBA" id="ARBA00022598"/>
    </source>
</evidence>
<dbReference type="InterPro" id="IPR005758">
    <property type="entry name" value="UDP-N-AcMur_Ala_ligase_MurC"/>
</dbReference>
<keyword evidence="6" id="KW-0547">Nucleotide-binding</keyword>
<keyword evidence="13" id="KW-1185">Reference proteome</keyword>
<feature type="domain" description="Mur ligase N-terminal catalytic" evidence="9">
    <location>
        <begin position="85"/>
        <end position="186"/>
    </location>
</feature>
<evidence type="ECO:0000259" key="10">
    <source>
        <dbReference type="Pfam" id="PF02875"/>
    </source>
</evidence>
<name>A0A8K0DXC3_9ROSA</name>
<gene>
    <name evidence="12" type="ORF">FNV43_RR24039</name>
</gene>
<dbReference type="SUPFAM" id="SSF51984">
    <property type="entry name" value="MurCD N-terminal domain"/>
    <property type="match status" value="1"/>
</dbReference>
<dbReference type="Pfam" id="PF01225">
    <property type="entry name" value="Mur_ligase"/>
    <property type="match status" value="1"/>
</dbReference>
<keyword evidence="5" id="KW-0436">Ligase</keyword>
<dbReference type="Gene3D" id="3.90.190.20">
    <property type="entry name" value="Mur ligase, C-terminal domain"/>
    <property type="match status" value="1"/>
</dbReference>
<dbReference type="PANTHER" id="PTHR43445:SF3">
    <property type="entry name" value="UDP-N-ACETYLMURAMATE--L-ALANINE LIGASE"/>
    <property type="match status" value="1"/>
</dbReference>
<evidence type="ECO:0000256" key="4">
    <source>
        <dbReference type="ARBA" id="ARBA00022490"/>
    </source>
</evidence>
<dbReference type="AlphaFoldDB" id="A0A8K0DXC3"/>
<feature type="domain" description="Mur ligase central" evidence="11">
    <location>
        <begin position="193"/>
        <end position="397"/>
    </location>
</feature>
<evidence type="ECO:0000256" key="7">
    <source>
        <dbReference type="ARBA" id="ARBA00022840"/>
    </source>
</evidence>
<organism evidence="12 13">
    <name type="scientific">Rhamnella rubrinervis</name>
    <dbReference type="NCBI Taxonomy" id="2594499"/>
    <lineage>
        <taxon>Eukaryota</taxon>
        <taxon>Viridiplantae</taxon>
        <taxon>Streptophyta</taxon>
        <taxon>Embryophyta</taxon>
        <taxon>Tracheophyta</taxon>
        <taxon>Spermatophyta</taxon>
        <taxon>Magnoliopsida</taxon>
        <taxon>eudicotyledons</taxon>
        <taxon>Gunneridae</taxon>
        <taxon>Pentapetalae</taxon>
        <taxon>rosids</taxon>
        <taxon>fabids</taxon>
        <taxon>Rosales</taxon>
        <taxon>Rhamnaceae</taxon>
        <taxon>rhamnoid group</taxon>
        <taxon>Rhamneae</taxon>
        <taxon>Rhamnella</taxon>
    </lineage>
</organism>
<dbReference type="InterPro" id="IPR004101">
    <property type="entry name" value="Mur_ligase_C"/>
</dbReference>
<evidence type="ECO:0000256" key="2">
    <source>
        <dbReference type="ARBA" id="ARBA00004752"/>
    </source>
</evidence>
<dbReference type="GO" id="GO:0008763">
    <property type="term" value="F:UDP-N-acetylmuramate-L-alanine ligase activity"/>
    <property type="evidence" value="ECO:0007669"/>
    <property type="project" value="UniProtKB-EC"/>
</dbReference>
<accession>A0A8K0DXC3</accession>
<evidence type="ECO:0000256" key="1">
    <source>
        <dbReference type="ARBA" id="ARBA00004496"/>
    </source>
</evidence>
<dbReference type="EC" id="6.3.2.8" evidence="3"/>
<protein>
    <recommendedName>
        <fullName evidence="3">UDP-N-acetylmuramate--L-alanine ligase</fullName>
        <ecNumber evidence="3">6.3.2.8</ecNumber>
    </recommendedName>
</protein>
<evidence type="ECO:0000259" key="9">
    <source>
        <dbReference type="Pfam" id="PF01225"/>
    </source>
</evidence>
<comment type="caution">
    <text evidence="12">The sequence shown here is derived from an EMBL/GenBank/DDBJ whole genome shotgun (WGS) entry which is preliminary data.</text>
</comment>
<evidence type="ECO:0000256" key="3">
    <source>
        <dbReference type="ARBA" id="ARBA00012211"/>
    </source>
</evidence>
<dbReference type="GO" id="GO:0005737">
    <property type="term" value="C:cytoplasm"/>
    <property type="evidence" value="ECO:0007669"/>
    <property type="project" value="UniProtKB-SubCell"/>
</dbReference>
<comment type="subcellular location">
    <subcellularLocation>
        <location evidence="1">Cytoplasm</location>
    </subcellularLocation>
</comment>
<dbReference type="HAMAP" id="MF_00046">
    <property type="entry name" value="MurC"/>
    <property type="match status" value="1"/>
</dbReference>
<proteinExistence type="inferred from homology"/>
<feature type="domain" description="Mur ligase C-terminal" evidence="10">
    <location>
        <begin position="427"/>
        <end position="559"/>
    </location>
</feature>
<dbReference type="InterPro" id="IPR050061">
    <property type="entry name" value="MurCDEF_pg_biosynth"/>
</dbReference>
<evidence type="ECO:0000313" key="12">
    <source>
        <dbReference type="EMBL" id="KAF3432937.1"/>
    </source>
</evidence>
<dbReference type="Pfam" id="PF08245">
    <property type="entry name" value="Mur_ligase_M"/>
    <property type="match status" value="1"/>
</dbReference>
<dbReference type="GO" id="GO:0005524">
    <property type="term" value="F:ATP binding"/>
    <property type="evidence" value="ECO:0007669"/>
    <property type="project" value="UniProtKB-KW"/>
</dbReference>
<dbReference type="InterPro" id="IPR000713">
    <property type="entry name" value="Mur_ligase_N"/>
</dbReference>
<dbReference type="Pfam" id="PF02875">
    <property type="entry name" value="Mur_ligase_C"/>
    <property type="match status" value="1"/>
</dbReference>
<dbReference type="SUPFAM" id="SSF53623">
    <property type="entry name" value="MurD-like peptide ligases, catalytic domain"/>
    <property type="match status" value="1"/>
</dbReference>
<keyword evidence="4" id="KW-0963">Cytoplasm</keyword>
<evidence type="ECO:0000256" key="8">
    <source>
        <dbReference type="ARBA" id="ARBA00047833"/>
    </source>
</evidence>
<dbReference type="Gene3D" id="3.40.50.720">
    <property type="entry name" value="NAD(P)-binding Rossmann-like Domain"/>
    <property type="match status" value="1"/>
</dbReference>
<keyword evidence="7" id="KW-0067">ATP-binding</keyword>